<sequence>MLGKAEAVAAAVRAGDESARRNPQDALFSALPALRRNVLGPGCGGPDITDGQRRHVPLGTQGLAALLGTPGDLRKANPLPKSQRL</sequence>
<organism evidence="1 2">
    <name type="scientific">Ovis ammon polii x Ovis aries</name>
    <dbReference type="NCBI Taxonomy" id="2918886"/>
    <lineage>
        <taxon>Eukaryota</taxon>
        <taxon>Metazoa</taxon>
        <taxon>Chordata</taxon>
        <taxon>Craniata</taxon>
        <taxon>Vertebrata</taxon>
        <taxon>Euteleostomi</taxon>
        <taxon>Mammalia</taxon>
        <taxon>Eutheria</taxon>
        <taxon>Laurasiatheria</taxon>
        <taxon>Artiodactyla</taxon>
        <taxon>Ruminantia</taxon>
        <taxon>Pecora</taxon>
        <taxon>Bovidae</taxon>
        <taxon>Caprinae</taxon>
        <taxon>Ovis</taxon>
    </lineage>
</organism>
<gene>
    <name evidence="1" type="ORF">MJG53_002127</name>
</gene>
<keyword evidence="2" id="KW-1185">Reference proteome</keyword>
<accession>A0ACB9VMN8</accession>
<dbReference type="EMBL" id="CM043026">
    <property type="protein sequence ID" value="KAI4591078.1"/>
    <property type="molecule type" value="Genomic_DNA"/>
</dbReference>
<evidence type="ECO:0000313" key="2">
    <source>
        <dbReference type="Proteomes" id="UP001057279"/>
    </source>
</evidence>
<proteinExistence type="predicted"/>
<evidence type="ECO:0000313" key="1">
    <source>
        <dbReference type="EMBL" id="KAI4591078.1"/>
    </source>
</evidence>
<reference evidence="1" key="1">
    <citation type="submission" date="2022-03" db="EMBL/GenBank/DDBJ databases">
        <title>Genomic analyses of argali, domestic sheep and their hybrids provide insights into chromosomal evolution, heterosis and genetic basis of agronomic traits.</title>
        <authorList>
            <person name="Li M."/>
        </authorList>
    </citation>
    <scope>NUCLEOTIDE SEQUENCE</scope>
    <source>
        <strain evidence="1">F1 hybrid</strain>
    </source>
</reference>
<name>A0ACB9VMN8_9CETA</name>
<comment type="caution">
    <text evidence="1">The sequence shown here is derived from an EMBL/GenBank/DDBJ whole genome shotgun (WGS) entry which is preliminary data.</text>
</comment>
<dbReference type="Proteomes" id="UP001057279">
    <property type="component" value="Linkage Group LG01"/>
</dbReference>
<protein>
    <submittedName>
        <fullName evidence="1">Uncharacterized protein</fullName>
    </submittedName>
</protein>